<dbReference type="Pfam" id="PF02362">
    <property type="entry name" value="B3"/>
    <property type="match status" value="1"/>
</dbReference>
<keyword evidence="3" id="KW-0238">DNA-binding</keyword>
<organism evidence="7">
    <name type="scientific">Nicotiana tabacum</name>
    <name type="common">Common tobacco</name>
    <dbReference type="NCBI Taxonomy" id="4097"/>
    <lineage>
        <taxon>Eukaryota</taxon>
        <taxon>Viridiplantae</taxon>
        <taxon>Streptophyta</taxon>
        <taxon>Embryophyta</taxon>
        <taxon>Tracheophyta</taxon>
        <taxon>Spermatophyta</taxon>
        <taxon>Magnoliopsida</taxon>
        <taxon>eudicotyledons</taxon>
        <taxon>Gunneridae</taxon>
        <taxon>Pentapetalae</taxon>
        <taxon>asterids</taxon>
        <taxon>lamiids</taxon>
        <taxon>Solanales</taxon>
        <taxon>Solanaceae</taxon>
        <taxon>Nicotianoideae</taxon>
        <taxon>Nicotianeae</taxon>
        <taxon>Nicotiana</taxon>
    </lineage>
</organism>
<protein>
    <submittedName>
        <fullName evidence="7">B3 domain-containing protein Os04g0386900-like</fullName>
    </submittedName>
</protein>
<dbReference type="CDD" id="cd10017">
    <property type="entry name" value="B3_DNA"/>
    <property type="match status" value="1"/>
</dbReference>
<dbReference type="GO" id="GO:0003677">
    <property type="term" value="F:DNA binding"/>
    <property type="evidence" value="ECO:0007669"/>
    <property type="project" value="UniProtKB-KW"/>
</dbReference>
<dbReference type="InterPro" id="IPR003340">
    <property type="entry name" value="B3_DNA-bd"/>
</dbReference>
<proteinExistence type="predicted"/>
<keyword evidence="5" id="KW-0539">Nucleus</keyword>
<dbReference type="GO" id="GO:0005634">
    <property type="term" value="C:nucleus"/>
    <property type="evidence" value="ECO:0007669"/>
    <property type="project" value="UniProtKB-SubCell"/>
</dbReference>
<sequence>MAGSKDEDISPLCGKPYFDFILGQSNLEPKYMMFLPAKICPELTPGEVPVVLTCRGKKWDMFCSGDNQRRFKQGWKFFVNDNNLKIGDGLVFELLECSRAKMTFKVQILRGDFPAELTTEPEDGTPENPIVLL</sequence>
<name>A0A1S4D7R8_TOBAC</name>
<evidence type="ECO:0000256" key="3">
    <source>
        <dbReference type="ARBA" id="ARBA00023125"/>
    </source>
</evidence>
<keyword evidence="2" id="KW-0805">Transcription regulation</keyword>
<dbReference type="InterPro" id="IPR015300">
    <property type="entry name" value="DNA-bd_pseudobarrel_sf"/>
</dbReference>
<dbReference type="OrthoDB" id="638806at2759"/>
<accession>A0A1S4D7R8</accession>
<dbReference type="SMART" id="SM01019">
    <property type="entry name" value="B3"/>
    <property type="match status" value="1"/>
</dbReference>
<dbReference type="STRING" id="4097.A0A1S4D7R8"/>
<dbReference type="RefSeq" id="XP_016509432.1">
    <property type="nucleotide sequence ID" value="XM_016653946.1"/>
</dbReference>
<evidence type="ECO:0000256" key="1">
    <source>
        <dbReference type="ARBA" id="ARBA00004123"/>
    </source>
</evidence>
<dbReference type="SMR" id="A0A1S4D7R8"/>
<dbReference type="SUPFAM" id="SSF101936">
    <property type="entry name" value="DNA-binding pseudobarrel domain"/>
    <property type="match status" value="1"/>
</dbReference>
<evidence type="ECO:0000259" key="6">
    <source>
        <dbReference type="PROSITE" id="PS50863"/>
    </source>
</evidence>
<evidence type="ECO:0000256" key="4">
    <source>
        <dbReference type="ARBA" id="ARBA00023163"/>
    </source>
</evidence>
<evidence type="ECO:0000256" key="5">
    <source>
        <dbReference type="ARBA" id="ARBA00023242"/>
    </source>
</evidence>
<comment type="subcellular location">
    <subcellularLocation>
        <location evidence="1">Nucleus</location>
    </subcellularLocation>
</comment>
<dbReference type="PaxDb" id="4097-A0A1S4D7R8"/>
<dbReference type="KEGG" id="nta:107826900"/>
<evidence type="ECO:0000313" key="7">
    <source>
        <dbReference type="RefSeq" id="XP_016509432.1"/>
    </source>
</evidence>
<dbReference type="PANTHER" id="PTHR31391:SF64">
    <property type="entry name" value="B3 DOMAIN-CONTAINING PROTEIN OS06G0112300"/>
    <property type="match status" value="1"/>
</dbReference>
<dbReference type="PANTHER" id="PTHR31391">
    <property type="entry name" value="B3 DOMAIN-CONTAINING PROTEIN OS11G0197600-RELATED"/>
    <property type="match status" value="1"/>
</dbReference>
<feature type="domain" description="TF-B3" evidence="6">
    <location>
        <begin position="18"/>
        <end position="112"/>
    </location>
</feature>
<reference evidence="7" key="1">
    <citation type="submission" date="2025-08" db="UniProtKB">
        <authorList>
            <consortium name="RefSeq"/>
        </authorList>
    </citation>
    <scope>IDENTIFICATION</scope>
</reference>
<dbReference type="AlphaFoldDB" id="A0A1S4D7R8"/>
<evidence type="ECO:0000256" key="2">
    <source>
        <dbReference type="ARBA" id="ARBA00023015"/>
    </source>
</evidence>
<dbReference type="PROSITE" id="PS50863">
    <property type="entry name" value="B3"/>
    <property type="match status" value="1"/>
</dbReference>
<dbReference type="Gene3D" id="2.40.330.10">
    <property type="entry name" value="DNA-binding pseudobarrel domain"/>
    <property type="match status" value="1"/>
</dbReference>
<dbReference type="InterPro" id="IPR044837">
    <property type="entry name" value="REM16-like"/>
</dbReference>
<dbReference type="OMA" id="CNTANNA"/>
<gene>
    <name evidence="7" type="primary">LOC107826900</name>
</gene>
<keyword evidence="4" id="KW-0804">Transcription</keyword>